<dbReference type="Gene3D" id="3.40.140.100">
    <property type="entry name" value="Ubiquitin-like modifier-activating enzyme ATG7 C-terminal domain"/>
    <property type="match status" value="1"/>
</dbReference>
<dbReference type="CDD" id="cd01486">
    <property type="entry name" value="Apg7"/>
    <property type="match status" value="1"/>
</dbReference>
<organism evidence="14 15">
    <name type="scientific">Aureobasidium pullulans</name>
    <name type="common">Black yeast</name>
    <name type="synonym">Pullularia pullulans</name>
    <dbReference type="NCBI Taxonomy" id="5580"/>
    <lineage>
        <taxon>Eukaryota</taxon>
        <taxon>Fungi</taxon>
        <taxon>Dikarya</taxon>
        <taxon>Ascomycota</taxon>
        <taxon>Pezizomycotina</taxon>
        <taxon>Dothideomycetes</taxon>
        <taxon>Dothideomycetidae</taxon>
        <taxon>Dothideales</taxon>
        <taxon>Saccotheciaceae</taxon>
        <taxon>Aureobasidium</taxon>
    </lineage>
</organism>
<dbReference type="GO" id="GO:0006995">
    <property type="term" value="P:cellular response to nitrogen starvation"/>
    <property type="evidence" value="ECO:0007669"/>
    <property type="project" value="TreeGrafter"/>
</dbReference>
<dbReference type="GO" id="GO:0019779">
    <property type="term" value="F:Atg8 activating enzyme activity"/>
    <property type="evidence" value="ECO:0007669"/>
    <property type="project" value="TreeGrafter"/>
</dbReference>
<evidence type="ECO:0000256" key="8">
    <source>
        <dbReference type="ARBA" id="ARBA00029897"/>
    </source>
</evidence>
<feature type="domain" description="THIF-type NAD/FAD binding fold" evidence="12">
    <location>
        <begin position="392"/>
        <end position="620"/>
    </location>
</feature>
<gene>
    <name evidence="14" type="ORF">D6C94_07845</name>
</gene>
<proteinExistence type="inferred from homology"/>
<dbReference type="GO" id="GO:0032446">
    <property type="term" value="P:protein modification by small protein conjugation"/>
    <property type="evidence" value="ECO:0007669"/>
    <property type="project" value="TreeGrafter"/>
</dbReference>
<evidence type="ECO:0000256" key="3">
    <source>
        <dbReference type="ARBA" id="ARBA00017647"/>
    </source>
</evidence>
<dbReference type="InterPro" id="IPR000594">
    <property type="entry name" value="ThiF_NAD_FAD-bd"/>
</dbReference>
<dbReference type="FunFam" id="3.40.50.720:FF:000243">
    <property type="entry name" value="Ubiquitin-like modifier-activating enzyme ATG7"/>
    <property type="match status" value="1"/>
</dbReference>
<feature type="compositionally biased region" description="Low complexity" evidence="11">
    <location>
        <begin position="329"/>
        <end position="342"/>
    </location>
</feature>
<dbReference type="GO" id="GO:0000422">
    <property type="term" value="P:autophagy of mitochondrion"/>
    <property type="evidence" value="ECO:0007669"/>
    <property type="project" value="TreeGrafter"/>
</dbReference>
<feature type="region of interest" description="Disordered" evidence="11">
    <location>
        <begin position="200"/>
        <end position="220"/>
    </location>
</feature>
<evidence type="ECO:0000259" key="13">
    <source>
        <dbReference type="Pfam" id="PF16420"/>
    </source>
</evidence>
<dbReference type="PANTHER" id="PTHR10953:SF3">
    <property type="entry name" value="UBIQUITIN-LIKE MODIFIER-ACTIVATING ENZYME ATG7"/>
    <property type="match status" value="1"/>
</dbReference>
<dbReference type="InterPro" id="IPR045886">
    <property type="entry name" value="ThiF/MoeB/HesA"/>
</dbReference>
<dbReference type="Proteomes" id="UP000305064">
    <property type="component" value="Unassembled WGS sequence"/>
</dbReference>
<evidence type="ECO:0000256" key="10">
    <source>
        <dbReference type="ARBA" id="ARBA00032823"/>
    </source>
</evidence>
<dbReference type="Gene3D" id="3.40.50.720">
    <property type="entry name" value="NAD(P)-binding Rossmann-like Domain"/>
    <property type="match status" value="1"/>
</dbReference>
<evidence type="ECO:0000256" key="4">
    <source>
        <dbReference type="ARBA" id="ARBA00018730"/>
    </source>
</evidence>
<comment type="caution">
    <text evidence="14">The sequence shown here is derived from an EMBL/GenBank/DDBJ whole genome shotgun (WGS) entry which is preliminary data.</text>
</comment>
<keyword evidence="7" id="KW-0072">Autophagy</keyword>
<dbReference type="GO" id="GO:0000407">
    <property type="term" value="C:phagophore assembly site"/>
    <property type="evidence" value="ECO:0007669"/>
    <property type="project" value="UniProtKB-SubCell"/>
</dbReference>
<evidence type="ECO:0000256" key="6">
    <source>
        <dbReference type="ARBA" id="ARBA00022927"/>
    </source>
</evidence>
<dbReference type="FunFam" id="3.40.140.70:FF:000001">
    <property type="entry name" value="Ubiquitin-like modifier-activating enzyme atg7"/>
    <property type="match status" value="1"/>
</dbReference>
<dbReference type="GO" id="GO:0000045">
    <property type="term" value="P:autophagosome assembly"/>
    <property type="evidence" value="ECO:0007669"/>
    <property type="project" value="TreeGrafter"/>
</dbReference>
<feature type="domain" description="Ubiquitin-like modifier-activating enzyme Atg7 N-terminal" evidence="13">
    <location>
        <begin position="5"/>
        <end position="372"/>
    </location>
</feature>
<feature type="region of interest" description="Disordered" evidence="11">
    <location>
        <begin position="312"/>
        <end position="360"/>
    </location>
</feature>
<dbReference type="Gene3D" id="3.40.140.70">
    <property type="entry name" value="Ubiquitin-like modifier-activating enzyme ATG7 N-terminal domain"/>
    <property type="match status" value="1"/>
</dbReference>
<accession>A0A4S9PMV9</accession>
<evidence type="ECO:0000256" key="2">
    <source>
        <dbReference type="ARBA" id="ARBA00010931"/>
    </source>
</evidence>
<dbReference type="GO" id="GO:0019778">
    <property type="term" value="F:Atg12 activating enzyme activity"/>
    <property type="evidence" value="ECO:0007669"/>
    <property type="project" value="TreeGrafter"/>
</dbReference>
<dbReference type="Pfam" id="PF16420">
    <property type="entry name" value="ATG7_N"/>
    <property type="match status" value="1"/>
</dbReference>
<dbReference type="InterPro" id="IPR042522">
    <property type="entry name" value="Atg7_N_1"/>
</dbReference>
<evidence type="ECO:0000256" key="9">
    <source>
        <dbReference type="ARBA" id="ARBA00030242"/>
    </source>
</evidence>
<dbReference type="GO" id="GO:0034727">
    <property type="term" value="P:piecemeal microautophagy of the nucleus"/>
    <property type="evidence" value="ECO:0007669"/>
    <property type="project" value="TreeGrafter"/>
</dbReference>
<evidence type="ECO:0000313" key="15">
    <source>
        <dbReference type="Proteomes" id="UP000305064"/>
    </source>
</evidence>
<keyword evidence="6" id="KW-0653">Protein transport</keyword>
<evidence type="ECO:0000256" key="5">
    <source>
        <dbReference type="ARBA" id="ARBA00022448"/>
    </source>
</evidence>
<comment type="subcellular location">
    <subcellularLocation>
        <location evidence="1">Preautophagosomal structure</location>
    </subcellularLocation>
</comment>
<dbReference type="SUPFAM" id="SSF69572">
    <property type="entry name" value="Activating enzymes of the ubiquitin-like proteins"/>
    <property type="match status" value="1"/>
</dbReference>
<dbReference type="PANTHER" id="PTHR10953">
    <property type="entry name" value="UBIQUITIN-ACTIVATING ENZYME E1"/>
    <property type="match status" value="1"/>
</dbReference>
<evidence type="ECO:0000313" key="14">
    <source>
        <dbReference type="EMBL" id="THY71295.1"/>
    </source>
</evidence>
<sequence length="730" mass="81953">MMEPLKFAPWTSEIDLGFYSALGNLKLNHDRLDSSARRVLGVYQIQTKDKPERSARMQIHNAALTQDHVPAGFYRGEGYIRNYNTMDEYKQVDKAAHIERAGRTIWDAINDGTIFSCPSLLSSFSAICYADLKKFKFTYQFAYPALHSDPTWSCSTAQKISPKETLELVDKVQTWRYSVDGRQHGFFLAKKIRGDLLDDDHESHTPLDEPDDRDFEHDHKPDDTPDYRWKIAALANYETGFFNDVDADDQYICFADPSTFESNPGWMLRNLLVLVRQRWRLDKLQIMCYRDTHVRREDPHSIIFKVESVKPTEGDHSATFPSLPEGRDSPSSSPTPRSIPPSERGPMPKITGWERDTKSRNSPRIVDMGAYMDPTRLADAAVDLNLKLIKWRIAPSIDLDIIKETKCLLLGAGTLGSYVSRCLIGWGVRKITFVDNAKVSYSNPVRQPLFTFDDCLNGGSPKAETAAQALKKIYPSLDATGHQISVPMAGHPIMDEKKVRADFDKLQQLIADHDAIFLLMDSRESRWLPTVMAKAAGKIVINAALGFDSYMVMRHGVFSQREQEQLGCYFCNDVVAPADSQKSATLDQQCTVTRAGAAPMASAQAVELLVSILQHPDKAAAPAPPVNDPEAQHPNHPLGSVPHTLRGYLSSWRILKIRGQAYNCCSACSPTIVKLYNDAGWDFVKRAINENGYVEEVSGLAAVQKEVDDLEDDLAWESEGEEDNEEAELI</sequence>
<feature type="region of interest" description="Disordered" evidence="11">
    <location>
        <begin position="619"/>
        <end position="640"/>
    </location>
</feature>
<dbReference type="InterPro" id="IPR032197">
    <property type="entry name" value="Atg7_N"/>
</dbReference>
<dbReference type="GO" id="GO:0015031">
    <property type="term" value="P:protein transport"/>
    <property type="evidence" value="ECO:0007669"/>
    <property type="project" value="UniProtKB-KW"/>
</dbReference>
<evidence type="ECO:0000259" key="12">
    <source>
        <dbReference type="Pfam" id="PF00899"/>
    </source>
</evidence>
<dbReference type="AlphaFoldDB" id="A0A4S9PMV9"/>
<dbReference type="InterPro" id="IPR042523">
    <property type="entry name" value="Atg7_N_2"/>
</dbReference>
<dbReference type="InterPro" id="IPR035985">
    <property type="entry name" value="Ubiquitin-activating_enz"/>
</dbReference>
<keyword evidence="5" id="KW-0813">Transport</keyword>
<name>A0A4S9PMV9_AURPU</name>
<reference evidence="14 15" key="1">
    <citation type="submission" date="2018-10" db="EMBL/GenBank/DDBJ databases">
        <title>Fifty Aureobasidium pullulans genomes reveal a recombining polyextremotolerant generalist.</title>
        <authorList>
            <person name="Gostincar C."/>
            <person name="Turk M."/>
            <person name="Zajc J."/>
            <person name="Gunde-Cimerman N."/>
        </authorList>
    </citation>
    <scope>NUCLEOTIDE SEQUENCE [LARGE SCALE GENOMIC DNA]</scope>
    <source>
        <strain evidence="14 15">EXF-4256</strain>
    </source>
</reference>
<comment type="similarity">
    <text evidence="2">Belongs to the ATG7 family.</text>
</comment>
<evidence type="ECO:0000256" key="1">
    <source>
        <dbReference type="ARBA" id="ARBA00004329"/>
    </source>
</evidence>
<dbReference type="EMBL" id="QZBJ01000061">
    <property type="protein sequence ID" value="THY71295.1"/>
    <property type="molecule type" value="Genomic_DNA"/>
</dbReference>
<dbReference type="Pfam" id="PF00899">
    <property type="entry name" value="ThiF"/>
    <property type="match status" value="1"/>
</dbReference>
<protein>
    <recommendedName>
        <fullName evidence="3">Ubiquitin-like modifier-activating enzyme ATG7</fullName>
    </recommendedName>
    <alternativeName>
        <fullName evidence="8 10">ATG12-activating enzyme E1 ATG7</fullName>
    </alternativeName>
    <alternativeName>
        <fullName evidence="9">Autophagy-related protein 7</fullName>
    </alternativeName>
    <alternativeName>
        <fullName evidence="4">Ubiquitin-like modifier-activating enzyme atg7</fullName>
    </alternativeName>
</protein>
<evidence type="ECO:0000256" key="11">
    <source>
        <dbReference type="SAM" id="MobiDB-lite"/>
    </source>
</evidence>
<evidence type="ECO:0000256" key="7">
    <source>
        <dbReference type="ARBA" id="ARBA00023006"/>
    </source>
</evidence>